<sequence>MQHQLPLRRVGVRLPEPASPAEDHQPAPEPLAGHHPRKESFHDCLHRATQIHEQALEALRLENILLLQQLSTTGDTCNEPPPHPSGVPPTMRPELHAVPLPRDSIGGGGVEVPEVEGSRQGSCISELSTTPRCINNGVAFQTSDRNSQTNVLLPGALAEPRDGRGSSTPVSLPSINGQTRFPLAQQWVKAPNARSTSRSTIVKQQPGQKSPAMMMCKERSSGYSSEPREGSGVKWWLSYPGSPGRLAWDLVGGILILFDLFAIPLEAFDPPRSDFLDVMDWFTLLFWTVNMPIALQVGFVRNGVTIMDFRLIVIHYLRTWFIIDLIVVLPDWILMMASMGKEDSQDGGSAVKLLRTLRLFRMVRMLRMLKLKSIMRSLQELIESEYISILTNIMKMIVLLLVINHYISCIWYMIGNSHTGDDTWIIQHNFHNSDWGYKYLTAFHWAITQFTPSSMHVQPQNSVERAFAILVVVFALVCFSYVVGSITGSLTQLRTMQDETYRQFWIVRRYLKHNRVPQTLCTRIERYLENAWASQRQTLHLKQSKLFSLLSEQLQSELQYEIALPFLRVHPLFSDLSTVSEATMRRVAYAATQRKLLAQGDHLFFPGEIATHMYILVSGRMQYSMTNNASQTQLPAETHILDRAEDFISEPVLWTPQWVHLGDLTSLIDTEVVVVDPKKFKDIIHKNSPALIMAIDYGKKYLNRLNAMDEAELSDILPELKRPSRRPTTMWDKVLSSGTSPWVGPDRWVRPDA</sequence>
<dbReference type="Gene3D" id="1.10.287.630">
    <property type="entry name" value="Helix hairpin bin"/>
    <property type="match status" value="1"/>
</dbReference>
<gene>
    <name evidence="10" type="ORF">AMON00008_LOCUS7748</name>
</gene>
<comment type="subcellular location">
    <subcellularLocation>
        <location evidence="1">Membrane</location>
        <topology evidence="1">Multi-pass membrane protein</topology>
    </subcellularLocation>
</comment>
<organism evidence="10">
    <name type="scientific">Alexandrium monilatum</name>
    <dbReference type="NCBI Taxonomy" id="311494"/>
    <lineage>
        <taxon>Eukaryota</taxon>
        <taxon>Sar</taxon>
        <taxon>Alveolata</taxon>
        <taxon>Dinophyceae</taxon>
        <taxon>Gonyaulacales</taxon>
        <taxon>Pyrocystaceae</taxon>
        <taxon>Alexandrium</taxon>
    </lineage>
</organism>
<evidence type="ECO:0000256" key="4">
    <source>
        <dbReference type="ARBA" id="ARBA00022989"/>
    </source>
</evidence>
<evidence type="ECO:0000256" key="1">
    <source>
        <dbReference type="ARBA" id="ARBA00004141"/>
    </source>
</evidence>
<evidence type="ECO:0000256" key="5">
    <source>
        <dbReference type="ARBA" id="ARBA00023065"/>
    </source>
</evidence>
<feature type="domain" description="Cyclic nucleotide-binding" evidence="9">
    <location>
        <begin position="575"/>
        <end position="688"/>
    </location>
</feature>
<dbReference type="CDD" id="cd00038">
    <property type="entry name" value="CAP_ED"/>
    <property type="match status" value="1"/>
</dbReference>
<dbReference type="SUPFAM" id="SSF51206">
    <property type="entry name" value="cAMP-binding domain-like"/>
    <property type="match status" value="1"/>
</dbReference>
<reference evidence="10" key="1">
    <citation type="submission" date="2021-01" db="EMBL/GenBank/DDBJ databases">
        <authorList>
            <person name="Corre E."/>
            <person name="Pelletier E."/>
            <person name="Niang G."/>
            <person name="Scheremetjew M."/>
            <person name="Finn R."/>
            <person name="Kale V."/>
            <person name="Holt S."/>
            <person name="Cochrane G."/>
            <person name="Meng A."/>
            <person name="Brown T."/>
            <person name="Cohen L."/>
        </authorList>
    </citation>
    <scope>NUCLEOTIDE SEQUENCE</scope>
    <source>
        <strain evidence="10">CCMP3105</strain>
    </source>
</reference>
<dbReference type="InterPro" id="IPR014710">
    <property type="entry name" value="RmlC-like_jellyroll"/>
</dbReference>
<feature type="compositionally biased region" description="Pro residues" evidence="7">
    <location>
        <begin position="79"/>
        <end position="91"/>
    </location>
</feature>
<feature type="transmembrane region" description="Helical" evidence="8">
    <location>
        <begin position="466"/>
        <end position="486"/>
    </location>
</feature>
<dbReference type="InterPro" id="IPR000595">
    <property type="entry name" value="cNMP-bd_dom"/>
</dbReference>
<dbReference type="PANTHER" id="PTHR45689">
    <property type="entry name" value="I[[H]] CHANNEL, ISOFORM E"/>
    <property type="match status" value="1"/>
</dbReference>
<name>A0A7S4Q039_9DINO</name>
<keyword evidence="4 8" id="KW-1133">Transmembrane helix</keyword>
<dbReference type="GO" id="GO:0035725">
    <property type="term" value="P:sodium ion transmembrane transport"/>
    <property type="evidence" value="ECO:0007669"/>
    <property type="project" value="TreeGrafter"/>
</dbReference>
<evidence type="ECO:0000256" key="3">
    <source>
        <dbReference type="ARBA" id="ARBA00022692"/>
    </source>
</evidence>
<evidence type="ECO:0000256" key="8">
    <source>
        <dbReference type="SAM" id="Phobius"/>
    </source>
</evidence>
<feature type="compositionally biased region" description="Polar residues" evidence="7">
    <location>
        <begin position="165"/>
        <end position="176"/>
    </location>
</feature>
<dbReference type="Gene3D" id="2.60.120.10">
    <property type="entry name" value="Jelly Rolls"/>
    <property type="match status" value="1"/>
</dbReference>
<dbReference type="PANTHER" id="PTHR45689:SF5">
    <property type="entry name" value="I[[H]] CHANNEL, ISOFORM E"/>
    <property type="match status" value="1"/>
</dbReference>
<dbReference type="AlphaFoldDB" id="A0A7S4Q039"/>
<keyword evidence="3 8" id="KW-0812">Transmembrane</keyword>
<dbReference type="InterPro" id="IPR005821">
    <property type="entry name" value="Ion_trans_dom"/>
</dbReference>
<evidence type="ECO:0000259" key="9">
    <source>
        <dbReference type="PROSITE" id="PS50042"/>
    </source>
</evidence>
<dbReference type="GO" id="GO:0005249">
    <property type="term" value="F:voltage-gated potassium channel activity"/>
    <property type="evidence" value="ECO:0007669"/>
    <property type="project" value="TreeGrafter"/>
</dbReference>
<feature type="transmembrane region" description="Helical" evidence="8">
    <location>
        <begin position="387"/>
        <end position="414"/>
    </location>
</feature>
<feature type="region of interest" description="Disordered" evidence="7">
    <location>
        <begin position="156"/>
        <end position="176"/>
    </location>
</feature>
<proteinExistence type="predicted"/>
<dbReference type="GO" id="GO:0003254">
    <property type="term" value="P:regulation of membrane depolarization"/>
    <property type="evidence" value="ECO:0007669"/>
    <property type="project" value="TreeGrafter"/>
</dbReference>
<feature type="region of interest" description="Disordered" evidence="7">
    <location>
        <begin position="74"/>
        <end position="123"/>
    </location>
</feature>
<evidence type="ECO:0000256" key="6">
    <source>
        <dbReference type="ARBA" id="ARBA00023136"/>
    </source>
</evidence>
<dbReference type="Gene3D" id="1.10.287.70">
    <property type="match status" value="1"/>
</dbReference>
<dbReference type="Pfam" id="PF00520">
    <property type="entry name" value="Ion_trans"/>
    <property type="match status" value="1"/>
</dbReference>
<feature type="transmembrane region" description="Helical" evidence="8">
    <location>
        <begin position="316"/>
        <end position="337"/>
    </location>
</feature>
<dbReference type="SUPFAM" id="SSF81324">
    <property type="entry name" value="Voltage-gated potassium channels"/>
    <property type="match status" value="1"/>
</dbReference>
<protein>
    <recommendedName>
        <fullName evidence="9">Cyclic nucleotide-binding domain-containing protein</fullName>
    </recommendedName>
</protein>
<keyword evidence="6 8" id="KW-0472">Membrane</keyword>
<dbReference type="InterPro" id="IPR018490">
    <property type="entry name" value="cNMP-bd_dom_sf"/>
</dbReference>
<keyword evidence="2" id="KW-0813">Transport</keyword>
<dbReference type="GO" id="GO:0098855">
    <property type="term" value="C:HCN channel complex"/>
    <property type="evidence" value="ECO:0007669"/>
    <property type="project" value="TreeGrafter"/>
</dbReference>
<feature type="region of interest" description="Disordered" evidence="7">
    <location>
        <begin position="194"/>
        <end position="213"/>
    </location>
</feature>
<evidence type="ECO:0000256" key="2">
    <source>
        <dbReference type="ARBA" id="ARBA00022448"/>
    </source>
</evidence>
<accession>A0A7S4Q039</accession>
<dbReference type="InterPro" id="IPR051413">
    <property type="entry name" value="K/Na_HCN_channel"/>
</dbReference>
<dbReference type="PROSITE" id="PS50042">
    <property type="entry name" value="CNMP_BINDING_3"/>
    <property type="match status" value="1"/>
</dbReference>
<dbReference type="EMBL" id="HBNR01012004">
    <property type="protein sequence ID" value="CAE4568129.1"/>
    <property type="molecule type" value="Transcribed_RNA"/>
</dbReference>
<feature type="compositionally biased region" description="Polar residues" evidence="7">
    <location>
        <begin position="194"/>
        <end position="208"/>
    </location>
</feature>
<feature type="region of interest" description="Disordered" evidence="7">
    <location>
        <begin position="1"/>
        <end position="38"/>
    </location>
</feature>
<feature type="transmembrane region" description="Helical" evidence="8">
    <location>
        <begin position="246"/>
        <end position="264"/>
    </location>
</feature>
<keyword evidence="5" id="KW-0406">Ion transport</keyword>
<evidence type="ECO:0000313" key="10">
    <source>
        <dbReference type="EMBL" id="CAE4568129.1"/>
    </source>
</evidence>
<evidence type="ECO:0000256" key="7">
    <source>
        <dbReference type="SAM" id="MobiDB-lite"/>
    </source>
</evidence>
<feature type="transmembrane region" description="Helical" evidence="8">
    <location>
        <begin position="284"/>
        <end position="304"/>
    </location>
</feature>